<protein>
    <submittedName>
        <fullName evidence="2">Uncharacterized protein</fullName>
    </submittedName>
</protein>
<gene>
    <name evidence="2" type="ORF">QTO34_005715</name>
</gene>
<feature type="compositionally biased region" description="Low complexity" evidence="1">
    <location>
        <begin position="1042"/>
        <end position="1054"/>
    </location>
</feature>
<comment type="caution">
    <text evidence="2">The sequence shown here is derived from an EMBL/GenBank/DDBJ whole genome shotgun (WGS) entry which is preliminary data.</text>
</comment>
<feature type="compositionally biased region" description="Basic and acidic residues" evidence="1">
    <location>
        <begin position="1019"/>
        <end position="1041"/>
    </location>
</feature>
<feature type="compositionally biased region" description="Gly residues" evidence="1">
    <location>
        <begin position="632"/>
        <end position="650"/>
    </location>
</feature>
<feature type="compositionally biased region" description="Low complexity" evidence="1">
    <location>
        <begin position="1101"/>
        <end position="1120"/>
    </location>
</feature>
<feature type="compositionally biased region" description="Low complexity" evidence="1">
    <location>
        <begin position="765"/>
        <end position="787"/>
    </location>
</feature>
<sequence length="1120" mass="113158">MGHSPPMGSAGPGTCSFWGTTSRTARPVWGPGPQLALGAPGNPRQPGQSRARRRASEVPGEEARPRDVSGEASRGDPGPAVPGADPPQVHAPRAPREDASLPTRGGEGPASTSERQRELPKDGLPGAPSSGPRDSEPESPVTERSELPALGGPGPEAAGSASQAAGALLPAADPPQAAPLAGGLGTAESRAGQGPPGPQQEPGAREAGSQRGAACPGDAGESEAVEAWPPGQGVGTTQETSGNTAGAPPRGPDSGAPGGAVRCLPAPAPARPGLTPTWDAPEREAGGEPQDGAPQPALTHGRRWTQRTRTVSDVAHPGGAGYGSPSSGPAPGAGSCPCPRCEASHTELPSASTVGTPGPGGHSLCQHVDTPSASTVDTPAARVDTPSASTVDTPMAQVDTPLPHGGHSHGPGGHSLCQHRGHSRPGGHSHGPGGHPAAQVDTPMARWTLPCQYRGHSHGPGGHSPAHVDTPTARWTLPRPEPWTLPRPRWTLPCQQWTLPGPGGHPTAQGTPHGPGGHFHGPGDTPSASTWALPWPRGTLHGPGGHARGPGGHSHGPGDTPLAQVDMPAAQVDTPMAQVDTPTAQVDMPAAQVDTPMAQVDTPTAQVDMPAAQVDTPTAQVDMPAAQVGHSHGPGGHARGPGGHSHGPGGHPRPRWTCPGPGGHSPAQVDMPAAQVGTPRPRWTLPWPRLFPAQSGSCPRGPRRRLPGTPLTCISMAPPGKGQKPVRAGKALVPRWSPCLPREMPPPPPGRWLPAPSPPSRRPGRPVALSLWPGPPWGLGTPCPTWTARRPRPVASRGRGRRTQLLEPAPGPPRSLRALAVSGARSAAGTGRGGLPRTPAGAPRARWTPAPGRAAPTGFPDFREHITKIFETSVRGALADRPQRAPAPGEKAGAPRSVGGKDLDGLLSPGKLPDGTPAPPAGLRVDAKKQEQAVAVEAEASHPVPQDPAPEQPPRRAGPGLGQDPPGARAGEVVAGRPPVPRDSGQPEGGSGRQEAASGPSSREAPVEKAAGAQAAARSHGEGASDPDDRIPSGEQHRPRAEGAWGPALPAAPGDVPSSTSALGAPSPRGDALTGARPPLSPAWRVRGVEVLLGSRKTQKPAAAGDTPPGPGLAAGVPSL</sequence>
<accession>A0AA40LIC1</accession>
<feature type="region of interest" description="Disordered" evidence="1">
    <location>
        <begin position="873"/>
        <end position="1081"/>
    </location>
</feature>
<evidence type="ECO:0000313" key="2">
    <source>
        <dbReference type="EMBL" id="KAK1333332.1"/>
    </source>
</evidence>
<evidence type="ECO:0000256" key="1">
    <source>
        <dbReference type="SAM" id="MobiDB-lite"/>
    </source>
</evidence>
<dbReference type="Proteomes" id="UP001177744">
    <property type="component" value="Unassembled WGS sequence"/>
</dbReference>
<feature type="compositionally biased region" description="Polar residues" evidence="1">
    <location>
        <begin position="235"/>
        <end position="244"/>
    </location>
</feature>
<feature type="region of interest" description="Disordered" evidence="1">
    <location>
        <begin position="500"/>
        <end position="564"/>
    </location>
</feature>
<feature type="compositionally biased region" description="Low complexity" evidence="1">
    <location>
        <begin position="820"/>
        <end position="829"/>
    </location>
</feature>
<name>A0AA40LIC1_CNENI</name>
<proteinExistence type="predicted"/>
<feature type="compositionally biased region" description="Gly residues" evidence="1">
    <location>
        <begin position="541"/>
        <end position="555"/>
    </location>
</feature>
<dbReference type="EMBL" id="JAULJE010000016">
    <property type="protein sequence ID" value="KAK1333332.1"/>
    <property type="molecule type" value="Genomic_DNA"/>
</dbReference>
<feature type="region of interest" description="Disordered" evidence="1">
    <location>
        <begin position="1"/>
        <end position="440"/>
    </location>
</feature>
<evidence type="ECO:0000313" key="3">
    <source>
        <dbReference type="Proteomes" id="UP001177744"/>
    </source>
</evidence>
<reference evidence="2" key="1">
    <citation type="submission" date="2023-06" db="EMBL/GenBank/DDBJ databases">
        <title>Reference genome for the Northern bat (Eptesicus nilssonii), a most northern bat species.</title>
        <authorList>
            <person name="Laine V.N."/>
            <person name="Pulliainen A.T."/>
            <person name="Lilley T.M."/>
        </authorList>
    </citation>
    <scope>NUCLEOTIDE SEQUENCE</scope>
    <source>
        <strain evidence="2">BLF_Eptnil</strain>
        <tissue evidence="2">Kidney</tissue>
    </source>
</reference>
<feature type="compositionally biased region" description="Low complexity" evidence="1">
    <location>
        <begin position="31"/>
        <end position="42"/>
    </location>
</feature>
<feature type="region of interest" description="Disordered" evidence="1">
    <location>
        <begin position="737"/>
        <end position="860"/>
    </location>
</feature>
<keyword evidence="3" id="KW-1185">Reference proteome</keyword>
<organism evidence="2 3">
    <name type="scientific">Cnephaeus nilssonii</name>
    <name type="common">Northern bat</name>
    <name type="synonym">Eptesicus nilssonii</name>
    <dbReference type="NCBI Taxonomy" id="3371016"/>
    <lineage>
        <taxon>Eukaryota</taxon>
        <taxon>Metazoa</taxon>
        <taxon>Chordata</taxon>
        <taxon>Craniata</taxon>
        <taxon>Vertebrata</taxon>
        <taxon>Euteleostomi</taxon>
        <taxon>Mammalia</taxon>
        <taxon>Eutheria</taxon>
        <taxon>Laurasiatheria</taxon>
        <taxon>Chiroptera</taxon>
        <taxon>Yangochiroptera</taxon>
        <taxon>Vespertilionidae</taxon>
        <taxon>Cnephaeus</taxon>
    </lineage>
</organism>
<feature type="compositionally biased region" description="Low complexity" evidence="1">
    <location>
        <begin position="147"/>
        <end position="171"/>
    </location>
</feature>
<feature type="compositionally biased region" description="Low complexity" evidence="1">
    <location>
        <begin position="323"/>
        <end position="335"/>
    </location>
</feature>
<feature type="region of interest" description="Disordered" evidence="1">
    <location>
        <begin position="1096"/>
        <end position="1120"/>
    </location>
</feature>
<feature type="compositionally biased region" description="Pro residues" evidence="1">
    <location>
        <begin position="743"/>
        <end position="761"/>
    </location>
</feature>
<feature type="compositionally biased region" description="Basic and acidic residues" evidence="1">
    <location>
        <begin position="133"/>
        <end position="146"/>
    </location>
</feature>
<feature type="region of interest" description="Disordered" evidence="1">
    <location>
        <begin position="625"/>
        <end position="681"/>
    </location>
</feature>
<dbReference type="AlphaFoldDB" id="A0AA40LIC1"/>
<feature type="compositionally biased region" description="Low complexity" evidence="1">
    <location>
        <begin position="75"/>
        <end position="87"/>
    </location>
</feature>
<feature type="compositionally biased region" description="Basic residues" evidence="1">
    <location>
        <begin position="417"/>
        <end position="427"/>
    </location>
</feature>